<keyword evidence="7" id="KW-1185">Reference proteome</keyword>
<dbReference type="RefSeq" id="XP_023581638.1">
    <property type="nucleotide sequence ID" value="XM_023725870.1"/>
</dbReference>
<evidence type="ECO:0000256" key="2">
    <source>
        <dbReference type="ARBA" id="ARBA00022734"/>
    </source>
</evidence>
<dbReference type="AlphaFoldDB" id="A0A2Y9QQZ4"/>
<dbReference type="PANTHER" id="PTHR46490:SF6">
    <property type="entry name" value="ASIALOGLYCOPROTEIN RECEPTOR 1-LIKE-RELATED"/>
    <property type="match status" value="1"/>
</dbReference>
<evidence type="ECO:0000313" key="7">
    <source>
        <dbReference type="Proteomes" id="UP000248480"/>
    </source>
</evidence>
<comment type="subcellular location">
    <subcellularLocation>
        <location evidence="1">Membrane</location>
        <topology evidence="1">Single-pass membrane protein</topology>
    </subcellularLocation>
</comment>
<dbReference type="Gene3D" id="3.10.100.10">
    <property type="entry name" value="Mannose-Binding Protein A, subunit A"/>
    <property type="match status" value="1"/>
</dbReference>
<dbReference type="PROSITE" id="PS50041">
    <property type="entry name" value="C_TYPE_LECTIN_2"/>
    <property type="match status" value="1"/>
</dbReference>
<dbReference type="SUPFAM" id="SSF56436">
    <property type="entry name" value="C-type lectin-like"/>
    <property type="match status" value="1"/>
</dbReference>
<organism evidence="7 8">
    <name type="scientific">Trichechus manatus latirostris</name>
    <name type="common">Florida manatee</name>
    <dbReference type="NCBI Taxonomy" id="127582"/>
    <lineage>
        <taxon>Eukaryota</taxon>
        <taxon>Metazoa</taxon>
        <taxon>Chordata</taxon>
        <taxon>Craniata</taxon>
        <taxon>Vertebrata</taxon>
        <taxon>Euteleostomi</taxon>
        <taxon>Mammalia</taxon>
        <taxon>Eutheria</taxon>
        <taxon>Afrotheria</taxon>
        <taxon>Sirenia</taxon>
        <taxon>Trichechidae</taxon>
        <taxon>Trichechus</taxon>
    </lineage>
</organism>
<keyword evidence="4" id="KW-0325">Glycoprotein</keyword>
<dbReference type="InterPro" id="IPR033992">
    <property type="entry name" value="NKR-like_CTLD"/>
</dbReference>
<dbReference type="CDD" id="cd03593">
    <property type="entry name" value="CLECT_NK_receptors_like"/>
    <property type="match status" value="1"/>
</dbReference>
<dbReference type="InterPro" id="IPR052309">
    <property type="entry name" value="C-type_Lectin_Domain_Fam1"/>
</dbReference>
<evidence type="ECO:0000256" key="5">
    <source>
        <dbReference type="SAM" id="MobiDB-lite"/>
    </source>
</evidence>
<protein>
    <submittedName>
        <fullName evidence="8">C-type lectin domain family 7 member A-like</fullName>
    </submittedName>
</protein>
<feature type="compositionally biased region" description="Polar residues" evidence="5">
    <location>
        <begin position="1"/>
        <end position="22"/>
    </location>
</feature>
<dbReference type="GO" id="GO:0005886">
    <property type="term" value="C:plasma membrane"/>
    <property type="evidence" value="ECO:0007669"/>
    <property type="project" value="TreeGrafter"/>
</dbReference>
<dbReference type="GO" id="GO:0030246">
    <property type="term" value="F:carbohydrate binding"/>
    <property type="evidence" value="ECO:0007669"/>
    <property type="project" value="UniProtKB-KW"/>
</dbReference>
<evidence type="ECO:0000313" key="8">
    <source>
        <dbReference type="RefSeq" id="XP_023581638.1"/>
    </source>
</evidence>
<feature type="region of interest" description="Disordered" evidence="5">
    <location>
        <begin position="1"/>
        <end position="34"/>
    </location>
</feature>
<dbReference type="Proteomes" id="UP000248480">
    <property type="component" value="Unplaced"/>
</dbReference>
<gene>
    <name evidence="8" type="primary">LOC111819414</name>
</gene>
<evidence type="ECO:0000259" key="6">
    <source>
        <dbReference type="PROSITE" id="PS50041"/>
    </source>
</evidence>
<proteinExistence type="predicted"/>
<sequence length="173" mass="19762">MSNKVFQGRQADQSQQPPLDNITQEDKYPSENTTFSEKTFNTGKEISTCKSKWSCCGENCYHFSHELMTFEESKKFCKAMNSKLLKIEDKEELNFIQSQISYFFWIGLVRKEISALWTWEDNSAPSLDVFTSSGWKASKPGDCGIITAKTIAPSDCLKRRPCICEKKIARLAT</sequence>
<dbReference type="PANTHER" id="PTHR46490">
    <property type="entry name" value="C-TYPE LECTIN DOMAIN FAMILY 12 MEMBER A-RELATED"/>
    <property type="match status" value="1"/>
</dbReference>
<keyword evidence="3" id="KW-1015">Disulfide bond</keyword>
<dbReference type="SMART" id="SM00034">
    <property type="entry name" value="CLECT"/>
    <property type="match status" value="1"/>
</dbReference>
<dbReference type="InterPro" id="IPR016186">
    <property type="entry name" value="C-type_lectin-like/link_sf"/>
</dbReference>
<dbReference type="GeneID" id="111819414"/>
<reference evidence="8" key="1">
    <citation type="submission" date="2025-08" db="UniProtKB">
        <authorList>
            <consortium name="RefSeq"/>
        </authorList>
    </citation>
    <scope>IDENTIFICATION</scope>
</reference>
<dbReference type="GO" id="GO:0007165">
    <property type="term" value="P:signal transduction"/>
    <property type="evidence" value="ECO:0007669"/>
    <property type="project" value="TreeGrafter"/>
</dbReference>
<dbReference type="InterPro" id="IPR001304">
    <property type="entry name" value="C-type_lectin-like"/>
</dbReference>
<evidence type="ECO:0000256" key="3">
    <source>
        <dbReference type="ARBA" id="ARBA00023157"/>
    </source>
</evidence>
<accession>A0A2Y9QQZ4</accession>
<dbReference type="InterPro" id="IPR016187">
    <property type="entry name" value="CTDL_fold"/>
</dbReference>
<keyword evidence="2" id="KW-0430">Lectin</keyword>
<dbReference type="Pfam" id="PF00059">
    <property type="entry name" value="Lectin_C"/>
    <property type="match status" value="1"/>
</dbReference>
<feature type="domain" description="C-type lectin" evidence="6">
    <location>
        <begin position="56"/>
        <end position="165"/>
    </location>
</feature>
<dbReference type="InParanoid" id="A0A2Y9QQZ4"/>
<evidence type="ECO:0000256" key="4">
    <source>
        <dbReference type="ARBA" id="ARBA00023180"/>
    </source>
</evidence>
<name>A0A2Y9QQZ4_TRIMA</name>
<evidence type="ECO:0000256" key="1">
    <source>
        <dbReference type="ARBA" id="ARBA00004167"/>
    </source>
</evidence>
<dbReference type="KEGG" id="tmu:111819414"/>
<dbReference type="GO" id="GO:0004888">
    <property type="term" value="F:transmembrane signaling receptor activity"/>
    <property type="evidence" value="ECO:0007669"/>
    <property type="project" value="TreeGrafter"/>
</dbReference>